<dbReference type="PANTHER" id="PTHR28008">
    <property type="entry name" value="DOMAIN PROTEIN, PUTATIVE (AFU_ORTHOLOGUE AFUA_3G10980)-RELATED"/>
    <property type="match status" value="1"/>
</dbReference>
<dbReference type="PANTHER" id="PTHR28008:SF1">
    <property type="entry name" value="DOMAIN PROTEIN, PUTATIVE (AFU_ORTHOLOGUE AFUA_3G10980)-RELATED"/>
    <property type="match status" value="1"/>
</dbReference>
<feature type="transmembrane region" description="Helical" evidence="1">
    <location>
        <begin position="92"/>
        <end position="108"/>
    </location>
</feature>
<evidence type="ECO:0000313" key="3">
    <source>
        <dbReference type="Proteomes" id="UP000324760"/>
    </source>
</evidence>
<feature type="transmembrane region" description="Helical" evidence="1">
    <location>
        <begin position="7"/>
        <end position="25"/>
    </location>
</feature>
<organism evidence="2 3">
    <name type="scientific">Neptunomonas concharum</name>
    <dbReference type="NCBI Taxonomy" id="1031538"/>
    <lineage>
        <taxon>Bacteria</taxon>
        <taxon>Pseudomonadati</taxon>
        <taxon>Pseudomonadota</taxon>
        <taxon>Gammaproteobacteria</taxon>
        <taxon>Oceanospirillales</taxon>
        <taxon>Oceanospirillaceae</taxon>
        <taxon>Neptunomonas</taxon>
    </lineage>
</organism>
<reference evidence="2 3" key="1">
    <citation type="journal article" date="2019" name="Biochem. Eng. J.">
        <title>Metabolic engineering of the marine bacteria Neptunomonas concharum for the production of acetoin and meso-2,3-butanediol from acetate.</title>
        <authorList>
            <person name="Li W."/>
            <person name="Pu N."/>
            <person name="Liu C.-X."/>
            <person name="Yuan Q.-P."/>
            <person name="Li Z.-J."/>
        </authorList>
    </citation>
    <scope>NUCLEOTIDE SEQUENCE [LARGE SCALE GENOMIC DNA]</scope>
    <source>
        <strain evidence="2 3">JCM17730</strain>
    </source>
</reference>
<keyword evidence="1" id="KW-0472">Membrane</keyword>
<dbReference type="AlphaFoldDB" id="A0A5P1R9P1"/>
<proteinExistence type="predicted"/>
<dbReference type="KEGG" id="ncu:F0U83_04335"/>
<sequence length="118" mass="13436">MILVGRWLLFVVVVAAVAYGLFRPQPPPMVFEQSDKVGHVLAFLGLSVSSRWVFWRVNAYLFWSVMLLLAPLLEYLQGVLRPSRFFSIEDGYANLVGVAVGLVVMLLYDRLSARFRSR</sequence>
<keyword evidence="1" id="KW-0812">Transmembrane</keyword>
<dbReference type="OrthoDB" id="6880939at2"/>
<gene>
    <name evidence="2" type="ORF">F0U83_04335</name>
</gene>
<keyword evidence="1" id="KW-1133">Transmembrane helix</keyword>
<accession>A0A5P1R9P1</accession>
<feature type="transmembrane region" description="Helical" evidence="1">
    <location>
        <begin position="61"/>
        <end position="80"/>
    </location>
</feature>
<feature type="transmembrane region" description="Helical" evidence="1">
    <location>
        <begin position="37"/>
        <end position="54"/>
    </location>
</feature>
<evidence type="ECO:0000313" key="2">
    <source>
        <dbReference type="EMBL" id="QEQ95995.1"/>
    </source>
</evidence>
<evidence type="ECO:0000256" key="1">
    <source>
        <dbReference type="SAM" id="Phobius"/>
    </source>
</evidence>
<name>A0A5P1R9P1_9GAMM</name>
<dbReference type="RefSeq" id="WP_138988928.1">
    <property type="nucleotide sequence ID" value="NZ_CP043869.1"/>
</dbReference>
<protein>
    <submittedName>
        <fullName evidence="2">VanZ family protein</fullName>
    </submittedName>
</protein>
<keyword evidence="3" id="KW-1185">Reference proteome</keyword>
<dbReference type="Proteomes" id="UP000324760">
    <property type="component" value="Chromosome"/>
</dbReference>
<dbReference type="EMBL" id="CP043869">
    <property type="protein sequence ID" value="QEQ95995.1"/>
    <property type="molecule type" value="Genomic_DNA"/>
</dbReference>